<keyword evidence="4" id="KW-1185">Reference proteome</keyword>
<sequence>MAMICWLASWSISSAQPVKAEVKTIDPVRMEKIEFLNHQYLLLGDGQPNKPAGKKPALIIYLHGAGGRGEDINKITSQITTLHSHVKKYNKGPCLIVAPQVRKITNHGENATWTAADLEEFLIEVKKNHQLDESRIYLTGNSMGGYGSWMWAASHPEHFAAVAPVSGGIGRSGPKDITPHLSQWGENLAKLPVYAFAGGNDRVVPADRSQSVIEAIVKAGGNQAKLKIFPDEGHNVRRLVYSSAEFYDWLFAQRK</sequence>
<name>A0A8J7MAY2_9BACT</name>
<feature type="domain" description="Dienelactone hydrolase" evidence="2">
    <location>
        <begin position="116"/>
        <end position="234"/>
    </location>
</feature>
<evidence type="ECO:0000256" key="1">
    <source>
        <dbReference type="ARBA" id="ARBA00022729"/>
    </source>
</evidence>
<evidence type="ECO:0000313" key="3">
    <source>
        <dbReference type="EMBL" id="MBK1789574.1"/>
    </source>
</evidence>
<dbReference type="PANTHER" id="PTHR43037">
    <property type="entry name" value="UNNAMED PRODUCT-RELATED"/>
    <property type="match status" value="1"/>
</dbReference>
<reference evidence="3" key="1">
    <citation type="submission" date="2021-01" db="EMBL/GenBank/DDBJ databases">
        <title>Modified the classification status of verrucomicrobia.</title>
        <authorList>
            <person name="Feng X."/>
        </authorList>
    </citation>
    <scope>NUCLEOTIDE SEQUENCE</scope>
    <source>
        <strain evidence="3">_KCTC 22039</strain>
    </source>
</reference>
<evidence type="ECO:0000259" key="2">
    <source>
        <dbReference type="Pfam" id="PF01738"/>
    </source>
</evidence>
<dbReference type="Gene3D" id="3.40.50.1820">
    <property type="entry name" value="alpha/beta hydrolase"/>
    <property type="match status" value="1"/>
</dbReference>
<dbReference type="InterPro" id="IPR050955">
    <property type="entry name" value="Plant_Biomass_Hydrol_Est"/>
</dbReference>
<dbReference type="SUPFAM" id="SSF53474">
    <property type="entry name" value="alpha/beta-Hydrolases"/>
    <property type="match status" value="1"/>
</dbReference>
<organism evidence="3 4">
    <name type="scientific">Persicirhabdus sediminis</name>
    <dbReference type="NCBI Taxonomy" id="454144"/>
    <lineage>
        <taxon>Bacteria</taxon>
        <taxon>Pseudomonadati</taxon>
        <taxon>Verrucomicrobiota</taxon>
        <taxon>Verrucomicrobiia</taxon>
        <taxon>Verrucomicrobiales</taxon>
        <taxon>Verrucomicrobiaceae</taxon>
        <taxon>Persicirhabdus</taxon>
    </lineage>
</organism>
<dbReference type="AlphaFoldDB" id="A0A8J7MAY2"/>
<dbReference type="Pfam" id="PF01738">
    <property type="entry name" value="DLH"/>
    <property type="match status" value="1"/>
</dbReference>
<dbReference type="EMBL" id="JAENIM010000007">
    <property type="protein sequence ID" value="MBK1789574.1"/>
    <property type="molecule type" value="Genomic_DNA"/>
</dbReference>
<dbReference type="Proteomes" id="UP000624703">
    <property type="component" value="Unassembled WGS sequence"/>
</dbReference>
<gene>
    <name evidence="3" type="ORF">JIN82_00245</name>
</gene>
<dbReference type="InterPro" id="IPR002925">
    <property type="entry name" value="Dienelactn_hydro"/>
</dbReference>
<accession>A0A8J7MAY2</accession>
<comment type="caution">
    <text evidence="3">The sequence shown here is derived from an EMBL/GenBank/DDBJ whole genome shotgun (WGS) entry which is preliminary data.</text>
</comment>
<keyword evidence="1" id="KW-0732">Signal</keyword>
<dbReference type="GO" id="GO:0016787">
    <property type="term" value="F:hydrolase activity"/>
    <property type="evidence" value="ECO:0007669"/>
    <property type="project" value="InterPro"/>
</dbReference>
<dbReference type="InterPro" id="IPR029058">
    <property type="entry name" value="AB_hydrolase_fold"/>
</dbReference>
<evidence type="ECO:0000313" key="4">
    <source>
        <dbReference type="Proteomes" id="UP000624703"/>
    </source>
</evidence>
<protein>
    <submittedName>
        <fullName evidence="3">Prolyl oligopeptidase family serine peptidase</fullName>
    </submittedName>
</protein>
<proteinExistence type="predicted"/>
<dbReference type="PANTHER" id="PTHR43037:SF1">
    <property type="entry name" value="BLL1128 PROTEIN"/>
    <property type="match status" value="1"/>
</dbReference>